<dbReference type="InterPro" id="IPR011249">
    <property type="entry name" value="Metalloenz_LuxS/M16"/>
</dbReference>
<keyword evidence="7" id="KW-0482">Metalloprotease</keyword>
<dbReference type="PROSITE" id="PS00143">
    <property type="entry name" value="INSULINASE"/>
    <property type="match status" value="1"/>
</dbReference>
<evidence type="ECO:0000256" key="4">
    <source>
        <dbReference type="ARBA" id="ARBA00022723"/>
    </source>
</evidence>
<dbReference type="Pfam" id="PF00675">
    <property type="entry name" value="Peptidase_M16"/>
    <property type="match status" value="1"/>
</dbReference>
<reference evidence="12" key="1">
    <citation type="submission" date="2016-10" db="EMBL/GenBank/DDBJ databases">
        <authorList>
            <person name="Varghese N."/>
            <person name="Submissions S."/>
        </authorList>
    </citation>
    <scope>NUCLEOTIDE SEQUENCE [LARGE SCALE GENOMIC DNA]</scope>
    <source>
        <strain evidence="12">BP1-148</strain>
    </source>
</reference>
<evidence type="ECO:0000259" key="10">
    <source>
        <dbReference type="Pfam" id="PF05193"/>
    </source>
</evidence>
<evidence type="ECO:0000313" key="11">
    <source>
        <dbReference type="EMBL" id="SDG65780.1"/>
    </source>
</evidence>
<evidence type="ECO:0000256" key="6">
    <source>
        <dbReference type="ARBA" id="ARBA00022833"/>
    </source>
</evidence>
<dbReference type="STRING" id="645274.SAMN04487901_10717"/>
<dbReference type="InterPro" id="IPR050626">
    <property type="entry name" value="Peptidase_M16"/>
</dbReference>
<sequence length="959" mass="109169">MALMGLALSSCSKYDYEEVKGDMAQTRIYTLKNGLKIYLSVNKEEPRIQTYIAVRTGSKNDPAETTGLAHYLEHLMFKGTNHFGVTDPEAEAPYLEEIEKRYEAYRQLTDPEARKKAYHEIDSVSQLAAKYNIPNEYDKLMATIGSEGSNAYTSNDVTCYVEDIPSNEIDNWAKIQADRFMNMTIRGFHTELEAVYEEYNISLTDDGDKLYTAMMAKLFPTHPYGTQTTIGTQEHLKNPSITNIKNYFKKWYVPNNVAICMSGDFDPDEVVATIEKYFGEWQPGEDVEQPVYDKQPELTAPVDTTVIGLEAENLWLGWKFDRASSLQADTLQVIQQMLSNGTAGLLDLDINQQMRMLGAWGAAIPMQDYSMLILGGTPKEGQSLEEVRSLLLEEIEKLKAGDFSDDLLPSVVNNLKLEYYNALESNQARARMFVNAFINGTPWEQEVKALDRVAGITKEQIVAFANRYFVNNYVTVFKKQGVDPTIKKIDKPAITPIPTNRDYVSQFVKDIQNLEVKPIQPRFVDFQKDLTFGHINDQLPTIYVQNKENGRFQLAFRYEFGNEADLRYGYAAQYLDYLGTDSLTSEQIKQQFYKLACNYNIQVGDRSLSVSLNGLSENMPQAVALLEHLMQHAKVDKEAYAMFVGMEAKSRMDAKTDQRTNFDMLASYGIYGPYNPRRHDISIDTLANTNPEELLGLLKDLAQYKHTVLYYGPMSEDELADALASYASQANVATKDVPENKHYVMQPTDSNEVLLAPYDAQNIYMRMYHNEGNAWNPEEAPVQALFNEFFGGGMNSIVFQELREARGLAYNAYAYYMQPSHQDYKDMFFTHIITQNDKMADCIAEFHHILDSVPQSEGALKIAKESIIKRLASMRTTKFGLINAWLTAQENGLDYDINQRIYEAMPNLTLADVLEFADRCIARKPYRYVILGNEEALDMATLEKYGPVKRVTTKEIFGY</sequence>
<evidence type="ECO:0000313" key="12">
    <source>
        <dbReference type="Proteomes" id="UP000198779"/>
    </source>
</evidence>
<dbReference type="GO" id="GO:0006508">
    <property type="term" value="P:proteolysis"/>
    <property type="evidence" value="ECO:0007669"/>
    <property type="project" value="UniProtKB-KW"/>
</dbReference>
<dbReference type="PANTHER" id="PTHR43690">
    <property type="entry name" value="NARDILYSIN"/>
    <property type="match status" value="1"/>
</dbReference>
<feature type="domain" description="Peptidase M16 N-terminal" evidence="9">
    <location>
        <begin position="44"/>
        <end position="83"/>
    </location>
</feature>
<keyword evidence="6" id="KW-0862">Zinc</keyword>
<dbReference type="Proteomes" id="UP000198779">
    <property type="component" value="Unassembled WGS sequence"/>
</dbReference>
<keyword evidence="12" id="KW-1185">Reference proteome</keyword>
<keyword evidence="5" id="KW-0378">Hydrolase</keyword>
<comment type="similarity">
    <text evidence="2 8">Belongs to the peptidase M16 family.</text>
</comment>
<evidence type="ECO:0000256" key="1">
    <source>
        <dbReference type="ARBA" id="ARBA00001947"/>
    </source>
</evidence>
<protein>
    <submittedName>
        <fullName evidence="11">Predicted Zn-dependent peptidase</fullName>
    </submittedName>
</protein>
<comment type="cofactor">
    <cofactor evidence="1">
        <name>Zn(2+)</name>
        <dbReference type="ChEBI" id="CHEBI:29105"/>
    </cofactor>
</comment>
<dbReference type="SUPFAM" id="SSF63411">
    <property type="entry name" value="LuxS/MPP-like metallohydrolase"/>
    <property type="match status" value="4"/>
</dbReference>
<evidence type="ECO:0000256" key="7">
    <source>
        <dbReference type="ARBA" id="ARBA00023049"/>
    </source>
</evidence>
<organism evidence="11 12">
    <name type="scientific">Prevotella communis</name>
    <dbReference type="NCBI Taxonomy" id="2913614"/>
    <lineage>
        <taxon>Bacteria</taxon>
        <taxon>Pseudomonadati</taxon>
        <taxon>Bacteroidota</taxon>
        <taxon>Bacteroidia</taxon>
        <taxon>Bacteroidales</taxon>
        <taxon>Prevotellaceae</taxon>
        <taxon>Prevotella</taxon>
    </lineage>
</organism>
<accession>A0A1G7W3M6</accession>
<keyword evidence="4" id="KW-0479">Metal-binding</keyword>
<evidence type="ECO:0000256" key="2">
    <source>
        <dbReference type="ARBA" id="ARBA00007261"/>
    </source>
</evidence>
<dbReference type="PANTHER" id="PTHR43690:SF17">
    <property type="entry name" value="PROTEIN YHJJ"/>
    <property type="match status" value="1"/>
</dbReference>
<dbReference type="AlphaFoldDB" id="A0A1G7W3M6"/>
<dbReference type="Pfam" id="PF05193">
    <property type="entry name" value="Peptidase_M16_C"/>
    <property type="match status" value="2"/>
</dbReference>
<name>A0A1G7W3M6_9BACT</name>
<gene>
    <name evidence="11" type="ORF">SAMN04487901_10717</name>
</gene>
<dbReference type="GO" id="GO:0046872">
    <property type="term" value="F:metal ion binding"/>
    <property type="evidence" value="ECO:0007669"/>
    <property type="project" value="UniProtKB-KW"/>
</dbReference>
<feature type="domain" description="Peptidase M16 C-terminal" evidence="10">
    <location>
        <begin position="243"/>
        <end position="415"/>
    </location>
</feature>
<evidence type="ECO:0000256" key="8">
    <source>
        <dbReference type="RuleBase" id="RU004447"/>
    </source>
</evidence>
<dbReference type="EMBL" id="FNCQ01000007">
    <property type="protein sequence ID" value="SDG65780.1"/>
    <property type="molecule type" value="Genomic_DNA"/>
</dbReference>
<evidence type="ECO:0000256" key="5">
    <source>
        <dbReference type="ARBA" id="ARBA00022801"/>
    </source>
</evidence>
<evidence type="ECO:0000256" key="3">
    <source>
        <dbReference type="ARBA" id="ARBA00022670"/>
    </source>
</evidence>
<dbReference type="InterPro" id="IPR001431">
    <property type="entry name" value="Pept_M16_Zn_BS"/>
</dbReference>
<feature type="domain" description="Peptidase M16 C-terminal" evidence="10">
    <location>
        <begin position="707"/>
        <end position="853"/>
    </location>
</feature>
<dbReference type="GO" id="GO:0004222">
    <property type="term" value="F:metalloendopeptidase activity"/>
    <property type="evidence" value="ECO:0007669"/>
    <property type="project" value="InterPro"/>
</dbReference>
<evidence type="ECO:0000259" key="9">
    <source>
        <dbReference type="Pfam" id="PF00675"/>
    </source>
</evidence>
<proteinExistence type="inferred from homology"/>
<keyword evidence="3" id="KW-0645">Protease</keyword>
<dbReference type="InterPro" id="IPR011765">
    <property type="entry name" value="Pept_M16_N"/>
</dbReference>
<dbReference type="Gene3D" id="3.30.830.10">
    <property type="entry name" value="Metalloenzyme, LuxS/M16 peptidase-like"/>
    <property type="match status" value="4"/>
</dbReference>
<dbReference type="InterPro" id="IPR007863">
    <property type="entry name" value="Peptidase_M16_C"/>
</dbReference>